<organism evidence="7 8">
    <name type="scientific">Celeribacter persicus</name>
    <dbReference type="NCBI Taxonomy" id="1651082"/>
    <lineage>
        <taxon>Bacteria</taxon>
        <taxon>Pseudomonadati</taxon>
        <taxon>Pseudomonadota</taxon>
        <taxon>Alphaproteobacteria</taxon>
        <taxon>Rhodobacterales</taxon>
        <taxon>Roseobacteraceae</taxon>
        <taxon>Celeribacter</taxon>
    </lineage>
</organism>
<dbReference type="InterPro" id="IPR036412">
    <property type="entry name" value="HAD-like_sf"/>
</dbReference>
<evidence type="ECO:0000256" key="6">
    <source>
        <dbReference type="SAM" id="Phobius"/>
    </source>
</evidence>
<dbReference type="SUPFAM" id="SSF56784">
    <property type="entry name" value="HAD-like"/>
    <property type="match status" value="1"/>
</dbReference>
<feature type="transmembrane region" description="Helical" evidence="6">
    <location>
        <begin position="460"/>
        <end position="476"/>
    </location>
</feature>
<keyword evidence="4 6" id="KW-1133">Transmembrane helix</keyword>
<reference evidence="7 8" key="1">
    <citation type="submission" date="2018-04" db="EMBL/GenBank/DDBJ databases">
        <title>Genomic Encyclopedia of Archaeal and Bacterial Type Strains, Phase II (KMG-II): from individual species to whole genera.</title>
        <authorList>
            <person name="Goeker M."/>
        </authorList>
    </citation>
    <scope>NUCLEOTIDE SEQUENCE [LARGE SCALE GENOMIC DNA]</scope>
    <source>
        <strain evidence="7 8">DSM 100434</strain>
    </source>
</reference>
<feature type="transmembrane region" description="Helical" evidence="6">
    <location>
        <begin position="423"/>
        <end position="440"/>
    </location>
</feature>
<keyword evidence="7" id="KW-0808">Transferase</keyword>
<dbReference type="CDD" id="cd07519">
    <property type="entry name" value="HAD_PTase"/>
    <property type="match status" value="1"/>
</dbReference>
<feature type="transmembrane region" description="Helical" evidence="6">
    <location>
        <begin position="221"/>
        <end position="242"/>
    </location>
</feature>
<dbReference type="InterPro" id="IPR000537">
    <property type="entry name" value="UbiA_prenyltransferase"/>
</dbReference>
<dbReference type="Gene3D" id="1.10.357.140">
    <property type="entry name" value="UbiA prenyltransferase"/>
    <property type="match status" value="1"/>
</dbReference>
<dbReference type="InterPro" id="IPR044878">
    <property type="entry name" value="UbiA_sf"/>
</dbReference>
<dbReference type="Pfam" id="PF01040">
    <property type="entry name" value="UbiA"/>
    <property type="match status" value="1"/>
</dbReference>
<evidence type="ECO:0000256" key="5">
    <source>
        <dbReference type="ARBA" id="ARBA00023136"/>
    </source>
</evidence>
<dbReference type="InterPro" id="IPR039653">
    <property type="entry name" value="Prenyltransferase"/>
</dbReference>
<protein>
    <submittedName>
        <fullName evidence="7">4-hydroxybenzoate polyprenyltransferase</fullName>
    </submittedName>
</protein>
<dbReference type="OrthoDB" id="9803632at2"/>
<dbReference type="Pfam" id="PF12710">
    <property type="entry name" value="HAD"/>
    <property type="match status" value="1"/>
</dbReference>
<dbReference type="Gene3D" id="3.40.50.1000">
    <property type="entry name" value="HAD superfamily/HAD-like"/>
    <property type="match status" value="1"/>
</dbReference>
<feature type="transmembrane region" description="Helical" evidence="6">
    <location>
        <begin position="276"/>
        <end position="304"/>
    </location>
</feature>
<feature type="transmembrane region" description="Helical" evidence="6">
    <location>
        <begin position="339"/>
        <end position="360"/>
    </location>
</feature>
<dbReference type="AlphaFoldDB" id="A0A2T5HS36"/>
<dbReference type="PANTHER" id="PTHR11048:SF5">
    <property type="entry name" value="DECAPRENYL-PHOSPHATE PHOSPHORIBOSYLTRANSFERASE"/>
    <property type="match status" value="1"/>
</dbReference>
<dbReference type="CDD" id="cd13963">
    <property type="entry name" value="PT_UbiA_2"/>
    <property type="match status" value="1"/>
</dbReference>
<dbReference type="NCBIfam" id="NF006088">
    <property type="entry name" value="PRK08238.1"/>
    <property type="match status" value="1"/>
</dbReference>
<dbReference type="EMBL" id="QAOH01000004">
    <property type="protein sequence ID" value="PTQ74358.1"/>
    <property type="molecule type" value="Genomic_DNA"/>
</dbReference>
<keyword evidence="5 6" id="KW-0472">Membrane</keyword>
<evidence type="ECO:0000256" key="1">
    <source>
        <dbReference type="ARBA" id="ARBA00004141"/>
    </source>
</evidence>
<proteinExistence type="predicted"/>
<dbReference type="Proteomes" id="UP000244077">
    <property type="component" value="Unassembled WGS sequence"/>
</dbReference>
<comment type="subcellular location">
    <subcellularLocation>
        <location evidence="1">Membrane</location>
        <topology evidence="1">Multi-pass membrane protein</topology>
    </subcellularLocation>
</comment>
<dbReference type="RefSeq" id="WP_107815713.1">
    <property type="nucleotide sequence ID" value="NZ_QAOH01000004.1"/>
</dbReference>
<feature type="transmembrane region" description="Helical" evidence="6">
    <location>
        <begin position="389"/>
        <end position="411"/>
    </location>
</feature>
<dbReference type="PANTHER" id="PTHR11048">
    <property type="entry name" value="PRENYLTRANSFERASES"/>
    <property type="match status" value="1"/>
</dbReference>
<dbReference type="GO" id="GO:0016765">
    <property type="term" value="F:transferase activity, transferring alkyl or aryl (other than methyl) groups"/>
    <property type="evidence" value="ECO:0007669"/>
    <property type="project" value="InterPro"/>
</dbReference>
<gene>
    <name evidence="7" type="ORF">C8N42_1041</name>
</gene>
<name>A0A2T5HS36_9RHOB</name>
<dbReference type="GO" id="GO:0005886">
    <property type="term" value="C:plasma membrane"/>
    <property type="evidence" value="ECO:0007669"/>
    <property type="project" value="TreeGrafter"/>
</dbReference>
<dbReference type="GO" id="GO:0009247">
    <property type="term" value="P:glycolipid biosynthetic process"/>
    <property type="evidence" value="ECO:0007669"/>
    <property type="project" value="TreeGrafter"/>
</dbReference>
<evidence type="ECO:0000313" key="7">
    <source>
        <dbReference type="EMBL" id="PTQ74358.1"/>
    </source>
</evidence>
<keyword evidence="8" id="KW-1185">Reference proteome</keyword>
<evidence type="ECO:0000256" key="4">
    <source>
        <dbReference type="ARBA" id="ARBA00022989"/>
    </source>
</evidence>
<evidence type="ECO:0000313" key="8">
    <source>
        <dbReference type="Proteomes" id="UP000244077"/>
    </source>
</evidence>
<dbReference type="InterPro" id="IPR023214">
    <property type="entry name" value="HAD_sf"/>
</dbReference>
<evidence type="ECO:0000256" key="2">
    <source>
        <dbReference type="ARBA" id="ARBA00022475"/>
    </source>
</evidence>
<keyword evidence="2" id="KW-1003">Cell membrane</keyword>
<evidence type="ECO:0000256" key="3">
    <source>
        <dbReference type="ARBA" id="ARBA00022692"/>
    </source>
</evidence>
<sequence>MEQASQTPTQILVVDLDGTVLRSDMIYETFWSGLARDWKLPFRALAALTNGKAALKRLLAERSDVDVTTLPYDETVLQRLRDWRAKGGRTALVTATDQPIAERIAAHLGLFDVVIGSNGTANLKGPAKAERLIAEFGEGNFTYMGDHEADLAIWKVAGGAITVNASSALQARVQCGGPIEHLSTTTRTLRPYVKAIRPHQWLKNILIFVPMLAAHELSFGVFFRALVAFISFSLIASSVYVLNDLLDLKGDRAHPRKRLRPFAAGTIPIERGTVMAIALLIAGLIPAILLGLPFLRVMVAYYILTTAYSLWLKRQLVVDIFALAGLYTLRILAGGTSSGIPMSVWLLAFSIFFFFSLAAVKRQAELVDSRNSGKLKAHGRGYHVEDVPIVTMMALASGYVSVLVMALYISAPTVLEMYPRPGYLWGACLVLLYWISRMVMTTHRGQMNDDPVLYAARDKVSLFCFGLILALGVASAV</sequence>
<feature type="transmembrane region" description="Helical" evidence="6">
    <location>
        <begin position="316"/>
        <end position="333"/>
    </location>
</feature>
<keyword evidence="3 6" id="KW-0812">Transmembrane</keyword>
<accession>A0A2T5HS36</accession>
<comment type="caution">
    <text evidence="7">The sequence shown here is derived from an EMBL/GenBank/DDBJ whole genome shotgun (WGS) entry which is preliminary data.</text>
</comment>